<keyword evidence="2" id="KW-1185">Reference proteome</keyword>
<feature type="non-terminal residue" evidence="1">
    <location>
        <position position="1"/>
    </location>
</feature>
<dbReference type="Pfam" id="PF00406">
    <property type="entry name" value="ADK"/>
    <property type="match status" value="1"/>
</dbReference>
<dbReference type="Gene3D" id="3.40.50.300">
    <property type="entry name" value="P-loop containing nucleotide triphosphate hydrolases"/>
    <property type="match status" value="1"/>
</dbReference>
<organism evidence="1 2">
    <name type="scientific">Cellulophaga geojensis KL-A</name>
    <dbReference type="NCBI Taxonomy" id="1328323"/>
    <lineage>
        <taxon>Bacteria</taxon>
        <taxon>Pseudomonadati</taxon>
        <taxon>Bacteroidota</taxon>
        <taxon>Flavobacteriia</taxon>
        <taxon>Flavobacteriales</taxon>
        <taxon>Flavobacteriaceae</taxon>
        <taxon>Cellulophaga</taxon>
    </lineage>
</organism>
<accession>A0ABN0RJ32</accession>
<name>A0ABN0RJ32_9FLAO</name>
<reference evidence="1 2" key="1">
    <citation type="journal article" date="2014" name="Genome Announc.">
        <title>Draft Genome Sequence of the Carrageenan-Degrading Bacterium Cellulophaga sp. Strain KL-A, Isolated from Decaying Marine Algae.</title>
        <authorList>
            <person name="Shan D."/>
            <person name="Ying J."/>
            <person name="Li X."/>
            <person name="Gao Z."/>
            <person name="Wei G."/>
            <person name="Shao Z."/>
        </authorList>
    </citation>
    <scope>NUCLEOTIDE SEQUENCE [LARGE SCALE GENOMIC DNA]</scope>
    <source>
        <strain evidence="1 2">KL-A</strain>
    </source>
</reference>
<dbReference type="EMBL" id="ARZX01000094">
    <property type="protein sequence ID" value="EWH08643.1"/>
    <property type="molecule type" value="Genomic_DNA"/>
</dbReference>
<dbReference type="RefSeq" id="WP_235183596.1">
    <property type="nucleotide sequence ID" value="NZ_ARZX01000094.1"/>
</dbReference>
<evidence type="ECO:0000313" key="2">
    <source>
        <dbReference type="Proteomes" id="UP000019275"/>
    </source>
</evidence>
<proteinExistence type="predicted"/>
<protein>
    <submittedName>
        <fullName evidence="1">Adenylate kinase-like kinase</fullName>
    </submittedName>
</protein>
<sequence>TLAYIKKNKMILVFRYQLNIAIPTTFKRIAETNQLTADYNIIDSENIRERLKTPNTEIDKKIIYHIDNGLLMSDAFLIESLIQDWDSDKKNILVNFPKNVEQLNTLKYYLEKFNDTIDKIIYYKINDFEKIYDIAQINYGKVYDADTKESTIESMQNHMTKTEEMIKKLVDIPMIELDFLNEDLNVLK</sequence>
<dbReference type="InterPro" id="IPR027417">
    <property type="entry name" value="P-loop_NTPase"/>
</dbReference>
<gene>
    <name evidence="1" type="ORF">KLA_17504</name>
</gene>
<dbReference type="Proteomes" id="UP000019275">
    <property type="component" value="Unassembled WGS sequence"/>
</dbReference>
<comment type="caution">
    <text evidence="1">The sequence shown here is derived from an EMBL/GenBank/DDBJ whole genome shotgun (WGS) entry which is preliminary data.</text>
</comment>
<evidence type="ECO:0000313" key="1">
    <source>
        <dbReference type="EMBL" id="EWH08643.1"/>
    </source>
</evidence>